<accession>A0A518C2I1</accession>
<dbReference type="SMART" id="SM00530">
    <property type="entry name" value="HTH_XRE"/>
    <property type="match status" value="1"/>
</dbReference>
<evidence type="ECO:0000259" key="1">
    <source>
        <dbReference type="PROSITE" id="PS50943"/>
    </source>
</evidence>
<protein>
    <submittedName>
        <fullName evidence="2">Antitoxin HigA</fullName>
    </submittedName>
</protein>
<reference evidence="3" key="1">
    <citation type="submission" date="2019-02" db="EMBL/GenBank/DDBJ databases">
        <title>Deep-cultivation of Planctomycetes and their phenomic and genomic characterization uncovers novel biology.</title>
        <authorList>
            <person name="Wiegand S."/>
            <person name="Jogler M."/>
            <person name="Boedeker C."/>
            <person name="Pinto D."/>
            <person name="Vollmers J."/>
            <person name="Rivas-Marin E."/>
            <person name="Kohn T."/>
            <person name="Peeters S.H."/>
            <person name="Heuer A."/>
            <person name="Rast P."/>
            <person name="Oberbeckmann S."/>
            <person name="Bunk B."/>
            <person name="Jeske O."/>
            <person name="Meyerdierks A."/>
            <person name="Storesund J.E."/>
            <person name="Kallscheuer N."/>
            <person name="Luecker S."/>
            <person name="Lage O.M."/>
            <person name="Pohl T."/>
            <person name="Merkel B.J."/>
            <person name="Hornburger P."/>
            <person name="Mueller R.-W."/>
            <person name="Bruemmer F."/>
            <person name="Labrenz M."/>
            <person name="Spormann A.M."/>
            <person name="Op den Camp H."/>
            <person name="Overmann J."/>
            <person name="Amann R."/>
            <person name="Jetten M.S.M."/>
            <person name="Mascher T."/>
            <person name="Medema M.H."/>
            <person name="Devos D.P."/>
            <person name="Kaster A.-K."/>
            <person name="Ovreas L."/>
            <person name="Rohde M."/>
            <person name="Galperin M.Y."/>
            <person name="Jogler C."/>
        </authorList>
    </citation>
    <scope>NUCLEOTIDE SEQUENCE [LARGE SCALE GENOMIC DNA]</scope>
    <source>
        <strain evidence="3">Pan97</strain>
    </source>
</reference>
<dbReference type="GO" id="GO:0006355">
    <property type="term" value="P:regulation of DNA-templated transcription"/>
    <property type="evidence" value="ECO:0007669"/>
    <property type="project" value="InterPro"/>
</dbReference>
<dbReference type="KEGG" id="bvo:Pan97_04080"/>
<proteinExistence type="predicted"/>
<dbReference type="EMBL" id="CP036289">
    <property type="protein sequence ID" value="QDU73437.1"/>
    <property type="molecule type" value="Genomic_DNA"/>
</dbReference>
<dbReference type="SUPFAM" id="SSF47413">
    <property type="entry name" value="lambda repressor-like DNA-binding domains"/>
    <property type="match status" value="1"/>
</dbReference>
<dbReference type="PANTHER" id="PTHR40455:SF1">
    <property type="entry name" value="ANTITOXIN HIGA"/>
    <property type="match status" value="1"/>
</dbReference>
<organism evidence="2 3">
    <name type="scientific">Bremerella volcania</name>
    <dbReference type="NCBI Taxonomy" id="2527984"/>
    <lineage>
        <taxon>Bacteria</taxon>
        <taxon>Pseudomonadati</taxon>
        <taxon>Planctomycetota</taxon>
        <taxon>Planctomycetia</taxon>
        <taxon>Pirellulales</taxon>
        <taxon>Pirellulaceae</taxon>
        <taxon>Bremerella</taxon>
    </lineage>
</organism>
<dbReference type="PANTHER" id="PTHR40455">
    <property type="entry name" value="ANTITOXIN HIGA"/>
    <property type="match status" value="1"/>
</dbReference>
<evidence type="ECO:0000313" key="2">
    <source>
        <dbReference type="EMBL" id="QDU73437.1"/>
    </source>
</evidence>
<gene>
    <name evidence="2" type="primary">higA</name>
    <name evidence="2" type="ORF">Pan97_04080</name>
</gene>
<dbReference type="CDD" id="cd00093">
    <property type="entry name" value="HTH_XRE"/>
    <property type="match status" value="1"/>
</dbReference>
<dbReference type="GO" id="GO:0001046">
    <property type="term" value="F:core promoter sequence-specific DNA binding"/>
    <property type="evidence" value="ECO:0007669"/>
    <property type="project" value="TreeGrafter"/>
</dbReference>
<dbReference type="OrthoDB" id="9796786at2"/>
<dbReference type="Pfam" id="PF13443">
    <property type="entry name" value="HTH_26"/>
    <property type="match status" value="1"/>
</dbReference>
<dbReference type="InterPro" id="IPR010982">
    <property type="entry name" value="Lambda_DNA-bd_dom_sf"/>
</dbReference>
<name>A0A518C2I1_9BACT</name>
<dbReference type="PROSITE" id="PS50943">
    <property type="entry name" value="HTH_CROC1"/>
    <property type="match status" value="1"/>
</dbReference>
<dbReference type="Proteomes" id="UP000318626">
    <property type="component" value="Chromosome"/>
</dbReference>
<dbReference type="Gene3D" id="1.10.260.40">
    <property type="entry name" value="lambda repressor-like DNA-binding domains"/>
    <property type="match status" value="1"/>
</dbReference>
<keyword evidence="3" id="KW-1185">Reference proteome</keyword>
<feature type="domain" description="HTH cro/C1-type" evidence="1">
    <location>
        <begin position="106"/>
        <end position="160"/>
    </location>
</feature>
<dbReference type="InterPro" id="IPR001387">
    <property type="entry name" value="Cro/C1-type_HTH"/>
</dbReference>
<dbReference type="AlphaFoldDB" id="A0A518C2I1"/>
<sequence>MAGYGGNVSGCGHDFALESNGGQIIKTNHEKLPGRFEDLVALMSPRAVTDESHHEETLEMVDRLMAIARHTKGQAIYLETLVQLVEAYEAKHHAIETSDISGIELLRNLLSEHDMNASDLARLLGVHASMGSKLLKGDRSLTVEHLQKLAKRFQVRPELFMG</sequence>
<evidence type="ECO:0000313" key="3">
    <source>
        <dbReference type="Proteomes" id="UP000318626"/>
    </source>
</evidence>
<dbReference type="InterPro" id="IPR039060">
    <property type="entry name" value="Antitox_HigA"/>
</dbReference>